<accession>A0A0R2Q940</accession>
<comment type="caution">
    <text evidence="1">The sequence shown here is derived from an EMBL/GenBank/DDBJ whole genome shotgun (WGS) entry which is preliminary data.</text>
</comment>
<dbReference type="AlphaFoldDB" id="A0A0R2Q940"/>
<dbReference type="GO" id="GO:0016811">
    <property type="term" value="F:hydrolase activity, acting on carbon-nitrogen (but not peptide) bonds, in linear amides"/>
    <property type="evidence" value="ECO:0007669"/>
    <property type="project" value="InterPro"/>
</dbReference>
<dbReference type="SUPFAM" id="SSF52317">
    <property type="entry name" value="Class I glutamine amidotransferase-like"/>
    <property type="match status" value="1"/>
</dbReference>
<dbReference type="InterPro" id="IPR044668">
    <property type="entry name" value="PuuD-like"/>
</dbReference>
<evidence type="ECO:0000313" key="1">
    <source>
        <dbReference type="EMBL" id="KRO45490.1"/>
    </source>
</evidence>
<dbReference type="EMBL" id="LIAT01000003">
    <property type="protein sequence ID" value="KRO45490.1"/>
    <property type="molecule type" value="Genomic_DNA"/>
</dbReference>
<evidence type="ECO:0000313" key="2">
    <source>
        <dbReference type="Proteomes" id="UP000054212"/>
    </source>
</evidence>
<gene>
    <name evidence="1" type="ORF">ABR61_05235</name>
</gene>
<dbReference type="PROSITE" id="PS51273">
    <property type="entry name" value="GATASE_TYPE_1"/>
    <property type="match status" value="1"/>
</dbReference>
<reference evidence="1 2" key="1">
    <citation type="submission" date="2015-10" db="EMBL/GenBank/DDBJ databases">
        <title>Metagenome-Assembled Genomes uncover a global brackish microbiome.</title>
        <authorList>
            <person name="Hugerth L.W."/>
            <person name="Larsson J."/>
            <person name="Alneberg J."/>
            <person name="Lindh M.V."/>
            <person name="Legrand C."/>
            <person name="Pinhassi J."/>
            <person name="Andersson A.F."/>
        </authorList>
    </citation>
    <scope>NUCLEOTIDE SEQUENCE [LARGE SCALE GENOMIC DNA]</scope>
    <source>
        <strain evidence="1">BACL2 MAG-120813-bin23</strain>
    </source>
</reference>
<dbReference type="InterPro" id="IPR011697">
    <property type="entry name" value="Peptidase_C26"/>
</dbReference>
<sequence>MKFSGKVPMSRNKRPRIAIPARLAESTSATRFSAIVTARKLAELIWDAGGEPLTFLPVSDIQWGERLEAIDGILLPGGADVDPARYGEVPQSEHLYGIDLLQDQADFSLLDFAIQTAMPLLTICRGTQVANVALGGTLLQHMAKPHINHRSTIEFTNLESELGLKNSSLSTSCFHHQAIDRLAPGIESLAFAAEGHIEAVRYPGDAWAYGLQWHPEDNYKQVPAQLDIAKAFIAAARG</sequence>
<name>A0A0R2Q940_9ACTN</name>
<dbReference type="PANTHER" id="PTHR43235:SF1">
    <property type="entry name" value="GLUTAMINE AMIDOTRANSFERASE PB2B2.05-RELATED"/>
    <property type="match status" value="1"/>
</dbReference>
<dbReference type="Pfam" id="PF07722">
    <property type="entry name" value="Peptidase_C26"/>
    <property type="match status" value="1"/>
</dbReference>
<dbReference type="InterPro" id="IPR029062">
    <property type="entry name" value="Class_I_gatase-like"/>
</dbReference>
<dbReference type="CDD" id="cd01745">
    <property type="entry name" value="GATase1_2"/>
    <property type="match status" value="1"/>
</dbReference>
<dbReference type="PANTHER" id="PTHR43235">
    <property type="entry name" value="GLUTAMINE AMIDOTRANSFERASE PB2B2.05-RELATED"/>
    <property type="match status" value="1"/>
</dbReference>
<protein>
    <submittedName>
        <fullName evidence="1">Uncharacterized protein</fullName>
    </submittedName>
</protein>
<proteinExistence type="predicted"/>
<organism evidence="1 2">
    <name type="scientific">Actinobacteria bacterium BACL2 MAG-120813-bin23</name>
    <dbReference type="NCBI Taxonomy" id="1655569"/>
    <lineage>
        <taxon>Bacteria</taxon>
        <taxon>Bacillati</taxon>
        <taxon>Actinomycetota</taxon>
        <taxon>Actinomycetes</taxon>
        <taxon>Actinomycetes incertae sedis</taxon>
        <taxon>ac1 cluster</taxon>
    </lineage>
</organism>
<dbReference type="Gene3D" id="3.40.50.880">
    <property type="match status" value="1"/>
</dbReference>
<dbReference type="GO" id="GO:0005829">
    <property type="term" value="C:cytosol"/>
    <property type="evidence" value="ECO:0007669"/>
    <property type="project" value="TreeGrafter"/>
</dbReference>
<dbReference type="Proteomes" id="UP000054212">
    <property type="component" value="Unassembled WGS sequence"/>
</dbReference>